<proteinExistence type="predicted"/>
<keyword evidence="1" id="KW-0812">Transmembrane</keyword>
<keyword evidence="1" id="KW-1133">Transmembrane helix</keyword>
<protein>
    <submittedName>
        <fullName evidence="2">Uncharacterized protein</fullName>
    </submittedName>
</protein>
<dbReference type="EMBL" id="JAJADR010000008">
    <property type="protein sequence ID" value="MCB2410561.1"/>
    <property type="molecule type" value="Genomic_DNA"/>
</dbReference>
<evidence type="ECO:0000313" key="2">
    <source>
        <dbReference type="EMBL" id="MCB2410561.1"/>
    </source>
</evidence>
<keyword evidence="1" id="KW-0472">Membrane</keyword>
<keyword evidence="3" id="KW-1185">Reference proteome</keyword>
<evidence type="ECO:0000313" key="3">
    <source>
        <dbReference type="Proteomes" id="UP001165296"/>
    </source>
</evidence>
<name>A0ABS8AXL5_9BACT</name>
<accession>A0ABS8AXL5</accession>
<feature type="transmembrane region" description="Helical" evidence="1">
    <location>
        <begin position="20"/>
        <end position="45"/>
    </location>
</feature>
<feature type="transmembrane region" description="Helical" evidence="1">
    <location>
        <begin position="66"/>
        <end position="95"/>
    </location>
</feature>
<dbReference type="RefSeq" id="WP_226179576.1">
    <property type="nucleotide sequence ID" value="NZ_JAJADR010000008.1"/>
</dbReference>
<comment type="caution">
    <text evidence="2">The sequence shown here is derived from an EMBL/GenBank/DDBJ whole genome shotgun (WGS) entry which is preliminary data.</text>
</comment>
<evidence type="ECO:0000256" key="1">
    <source>
        <dbReference type="SAM" id="Phobius"/>
    </source>
</evidence>
<gene>
    <name evidence="2" type="ORF">LGH74_21405</name>
</gene>
<reference evidence="2" key="1">
    <citation type="submission" date="2021-10" db="EMBL/GenBank/DDBJ databases">
        <authorList>
            <person name="Dean J.D."/>
            <person name="Kim M.K."/>
            <person name="Newey C.N."/>
            <person name="Stoker T.S."/>
            <person name="Thompson D.W."/>
            <person name="Grose J.H."/>
        </authorList>
    </citation>
    <scope>NUCLEOTIDE SEQUENCE</scope>
    <source>
        <strain evidence="2">BT178</strain>
    </source>
</reference>
<sequence length="100" mass="11242">MLEFLAEMVGEALVNALLGMLGWLVKMIFYGPLLALGLVCLWWAGRLQAGFKQVWQRHPLAVIHQAGWQATVLFMQYATAVVLVLPLLALAVWLFTRYAL</sequence>
<organism evidence="2 3">
    <name type="scientific">Hymenobacter lucidus</name>
    <dbReference type="NCBI Taxonomy" id="2880930"/>
    <lineage>
        <taxon>Bacteria</taxon>
        <taxon>Pseudomonadati</taxon>
        <taxon>Bacteroidota</taxon>
        <taxon>Cytophagia</taxon>
        <taxon>Cytophagales</taxon>
        <taxon>Hymenobacteraceae</taxon>
        <taxon>Hymenobacter</taxon>
    </lineage>
</organism>
<dbReference type="Proteomes" id="UP001165296">
    <property type="component" value="Unassembled WGS sequence"/>
</dbReference>